<reference evidence="2" key="1">
    <citation type="submission" date="2009-05" db="EMBL/GenBank/DDBJ databases">
        <title>The genome sequence of Ajellomyces capsulatus strain H143.</title>
        <authorList>
            <person name="Champion M."/>
            <person name="Cuomo C.A."/>
            <person name="Ma L.-J."/>
            <person name="Henn M.R."/>
            <person name="Sil A."/>
            <person name="Goldman B."/>
            <person name="Young S.K."/>
            <person name="Kodira C.D."/>
            <person name="Zeng Q."/>
            <person name="Koehrsen M."/>
            <person name="Alvarado L."/>
            <person name="Berlin A.M."/>
            <person name="Borenstein D."/>
            <person name="Chen Z."/>
            <person name="Engels R."/>
            <person name="Freedman E."/>
            <person name="Gellesch M."/>
            <person name="Goldberg J."/>
            <person name="Griggs A."/>
            <person name="Gujja S."/>
            <person name="Heiman D.I."/>
            <person name="Hepburn T.A."/>
            <person name="Howarth C."/>
            <person name="Jen D."/>
            <person name="Larson L."/>
            <person name="Lewis B."/>
            <person name="Mehta T."/>
            <person name="Park D."/>
            <person name="Pearson M."/>
            <person name="Roberts A."/>
            <person name="Saif S."/>
            <person name="Shea T.D."/>
            <person name="Shenoy N."/>
            <person name="Sisk P."/>
            <person name="Stolte C."/>
            <person name="Sykes S."/>
            <person name="Walk T."/>
            <person name="White J."/>
            <person name="Yandava C."/>
            <person name="Klein B."/>
            <person name="McEwen J.G."/>
            <person name="Puccia R."/>
            <person name="Goldman G.H."/>
            <person name="Felipe M.S."/>
            <person name="Nino-Vega G."/>
            <person name="San-Blas G."/>
            <person name="Taylor J.W."/>
            <person name="Mendoza L."/>
            <person name="Galagan J.E."/>
            <person name="Nusbaum C."/>
            <person name="Birren B.W."/>
        </authorList>
    </citation>
    <scope>NUCLEOTIDE SEQUENCE [LARGE SCALE GENOMIC DNA]</scope>
    <source>
        <strain evidence="2">H143</strain>
    </source>
</reference>
<evidence type="ECO:0000313" key="2">
    <source>
        <dbReference type="Proteomes" id="UP000002624"/>
    </source>
</evidence>
<dbReference type="VEuPathDB" id="FungiDB:HCDG_06316"/>
<evidence type="ECO:0000313" key="1">
    <source>
        <dbReference type="EMBL" id="EER39211.1"/>
    </source>
</evidence>
<accession>C6HJD5</accession>
<gene>
    <name evidence="1" type="ORF">HCDG_06316</name>
</gene>
<dbReference type="EMBL" id="GG692429">
    <property type="protein sequence ID" value="EER39211.1"/>
    <property type="molecule type" value="Genomic_DNA"/>
</dbReference>
<dbReference type="HOGENOM" id="CLU_1239823_0_0_1"/>
<sequence>MVRNGILRKDNEDANLKRGFHAEHLERQRGIFHAGSGHVFLGDVEMKESAPKLSKGESVDVYIVHDGPQRDVVVVYEQYRIVFRSWVWAGRPGGVINPPSCIAHTSHNACVNFSSSLPPQLQFAICLSCSDRQHSKALNIITAVTLWLPSTVAKSSDLELSPSAAQVNPSPVSLSLSSPLRTTAFGAVPPNQPLSSPLLSSPPPIPLTLSIGIASLPPINPNP</sequence>
<dbReference type="Proteomes" id="UP000002624">
    <property type="component" value="Unassembled WGS sequence"/>
</dbReference>
<organism evidence="1 2">
    <name type="scientific">Ajellomyces capsulatus (strain H143)</name>
    <name type="common">Darling's disease fungus</name>
    <name type="synonym">Histoplasma capsulatum</name>
    <dbReference type="NCBI Taxonomy" id="544712"/>
    <lineage>
        <taxon>Eukaryota</taxon>
        <taxon>Fungi</taxon>
        <taxon>Dikarya</taxon>
        <taxon>Ascomycota</taxon>
        <taxon>Pezizomycotina</taxon>
        <taxon>Eurotiomycetes</taxon>
        <taxon>Eurotiomycetidae</taxon>
        <taxon>Onygenales</taxon>
        <taxon>Ajellomycetaceae</taxon>
        <taxon>Histoplasma</taxon>
    </lineage>
</organism>
<name>C6HJD5_AJECH</name>
<protein>
    <submittedName>
        <fullName evidence="1">Uncharacterized protein</fullName>
    </submittedName>
</protein>
<dbReference type="AlphaFoldDB" id="C6HJD5"/>
<proteinExistence type="predicted"/>